<keyword evidence="2" id="KW-0233">DNA recombination</keyword>
<dbReference type="PANTHER" id="PTHR30461">
    <property type="entry name" value="DNA-INVERTASE FROM LAMBDOID PROPHAGE"/>
    <property type="match status" value="1"/>
</dbReference>
<dbReference type="GO" id="GO:0000150">
    <property type="term" value="F:DNA strand exchange activity"/>
    <property type="evidence" value="ECO:0007669"/>
    <property type="project" value="InterPro"/>
</dbReference>
<evidence type="ECO:0000313" key="4">
    <source>
        <dbReference type="EMBL" id="DAD74358.1"/>
    </source>
</evidence>
<dbReference type="GO" id="GO:0003677">
    <property type="term" value="F:DNA binding"/>
    <property type="evidence" value="ECO:0007669"/>
    <property type="project" value="UniProtKB-KW"/>
</dbReference>
<feature type="domain" description="Resolvase/invertase-type recombinase catalytic" evidence="3">
    <location>
        <begin position="1"/>
        <end position="141"/>
    </location>
</feature>
<dbReference type="PROSITE" id="PS51736">
    <property type="entry name" value="RECOMBINASES_3"/>
    <property type="match status" value="1"/>
</dbReference>
<dbReference type="InterPro" id="IPR050639">
    <property type="entry name" value="SSR_resolvase"/>
</dbReference>
<organism evidence="4">
    <name type="scientific">Siphoviridae sp. ct3pR10</name>
    <dbReference type="NCBI Taxonomy" id="2826284"/>
    <lineage>
        <taxon>Viruses</taxon>
        <taxon>Duplodnaviria</taxon>
        <taxon>Heunggongvirae</taxon>
        <taxon>Uroviricota</taxon>
        <taxon>Caudoviricetes</taxon>
    </lineage>
</organism>
<dbReference type="SUPFAM" id="SSF53041">
    <property type="entry name" value="Resolvase-like"/>
    <property type="match status" value="1"/>
</dbReference>
<accession>A0A8S5LWF8</accession>
<dbReference type="CDD" id="cd03768">
    <property type="entry name" value="SR_ResInv"/>
    <property type="match status" value="1"/>
</dbReference>
<name>A0A8S5LWF8_9CAUD</name>
<dbReference type="Gene3D" id="3.40.50.1390">
    <property type="entry name" value="Resolvase, N-terminal catalytic domain"/>
    <property type="match status" value="1"/>
</dbReference>
<protein>
    <submittedName>
        <fullName evidence="4">Gamma delta Resolvase, site specific recombination</fullName>
    </submittedName>
</protein>
<keyword evidence="1" id="KW-0238">DNA-binding</keyword>
<dbReference type="InterPro" id="IPR036162">
    <property type="entry name" value="Resolvase-like_N_sf"/>
</dbReference>
<dbReference type="Pfam" id="PF00239">
    <property type="entry name" value="Resolvase"/>
    <property type="match status" value="1"/>
</dbReference>
<dbReference type="EMBL" id="BK014759">
    <property type="protein sequence ID" value="DAD74358.1"/>
    <property type="molecule type" value="Genomic_DNA"/>
</dbReference>
<dbReference type="SMART" id="SM00857">
    <property type="entry name" value="Resolvase"/>
    <property type="match status" value="1"/>
</dbReference>
<evidence type="ECO:0000256" key="1">
    <source>
        <dbReference type="ARBA" id="ARBA00023125"/>
    </source>
</evidence>
<evidence type="ECO:0000256" key="2">
    <source>
        <dbReference type="ARBA" id="ARBA00023172"/>
    </source>
</evidence>
<sequence length="196" mass="22300">MRWGYGRVSSKGQKMYGMSLEDQVQKLMDSGIDRDHILLDACTGTKMDRPEFTKLINRLLPGDEIVVCKLDRFARTAPEGAITVRELVGRGVKVNILNMGVADNTPMGKVMVSVMLAFAEYERDMIMERTAMGKAMKREHDPNWHEGRSRKQIDEALFQNLAEKQKNGLMTVKECCQQLGIGRSTWYERVERAKAV</sequence>
<evidence type="ECO:0000259" key="3">
    <source>
        <dbReference type="PROSITE" id="PS51736"/>
    </source>
</evidence>
<dbReference type="PANTHER" id="PTHR30461:SF2">
    <property type="entry name" value="SERINE RECOMBINASE PINE-RELATED"/>
    <property type="match status" value="1"/>
</dbReference>
<reference evidence="4" key="1">
    <citation type="journal article" date="2021" name="Proc. Natl. Acad. Sci. U.S.A.">
        <title>A Catalog of Tens of Thousands of Viruses from Human Metagenomes Reveals Hidden Associations with Chronic Diseases.</title>
        <authorList>
            <person name="Tisza M.J."/>
            <person name="Buck C.B."/>
        </authorList>
    </citation>
    <scope>NUCLEOTIDE SEQUENCE</scope>
    <source>
        <strain evidence="4">Ct3pR10</strain>
    </source>
</reference>
<dbReference type="InterPro" id="IPR006119">
    <property type="entry name" value="Resolv_N"/>
</dbReference>
<proteinExistence type="predicted"/>